<dbReference type="PRINTS" id="PR00791">
    <property type="entry name" value="PEPDIPTASEA"/>
</dbReference>
<name>A0A2G8KIE4_STIJA</name>
<keyword evidence="8" id="KW-0482">Metalloprotease</keyword>
<dbReference type="GO" id="GO:0008237">
    <property type="term" value="F:metallopeptidase activity"/>
    <property type="evidence" value="ECO:0007669"/>
    <property type="project" value="UniProtKB-KW"/>
</dbReference>
<evidence type="ECO:0000313" key="9">
    <source>
        <dbReference type="EMBL" id="PIK47774.1"/>
    </source>
</evidence>
<feature type="disulfide bond" evidence="6 7">
    <location>
        <begin position="38"/>
        <end position="56"/>
    </location>
</feature>
<comment type="caution">
    <text evidence="7">Lacks conserved residue(s) required for the propagation of feature annotation.</text>
</comment>
<dbReference type="GO" id="GO:0006508">
    <property type="term" value="P:proteolysis"/>
    <property type="evidence" value="ECO:0007669"/>
    <property type="project" value="UniProtKB-KW"/>
</dbReference>
<proteinExistence type="inferred from homology"/>
<dbReference type="InterPro" id="IPR001548">
    <property type="entry name" value="Peptidase_M2"/>
</dbReference>
<evidence type="ECO:0000313" key="10">
    <source>
        <dbReference type="Proteomes" id="UP000230750"/>
    </source>
</evidence>
<keyword evidence="8" id="KW-0645">Protease</keyword>
<dbReference type="EC" id="3.4.-.-" evidence="8"/>
<organism evidence="9 10">
    <name type="scientific">Stichopus japonicus</name>
    <name type="common">Sea cucumber</name>
    <dbReference type="NCBI Taxonomy" id="307972"/>
    <lineage>
        <taxon>Eukaryota</taxon>
        <taxon>Metazoa</taxon>
        <taxon>Echinodermata</taxon>
        <taxon>Eleutherozoa</taxon>
        <taxon>Echinozoa</taxon>
        <taxon>Holothuroidea</taxon>
        <taxon>Aspidochirotacea</taxon>
        <taxon>Aspidochirotida</taxon>
        <taxon>Stichopodidae</taxon>
        <taxon>Apostichopus</taxon>
    </lineage>
</organism>
<dbReference type="Pfam" id="PF01401">
    <property type="entry name" value="Peptidase_M2"/>
    <property type="match status" value="2"/>
</dbReference>
<sequence>MYLAAQAFFTSLGLEPLNDEFWSESIFEEPSDGTEMSCTAGVWDFMNAEDFRIKSCIDVNHDDFMLAHYLMGRMNYAFNYKEQPVVYRDGANPAFQAAVGDAISLSVRTPRHLYYMGLLEEVSMDEVERTEADFDPAAKYHVIADIPFLRYLFGNVLQFQFHQALCELSLQPPPLYECDIFGSRDAGDALIEMMKLGSSRSWQEAMQAITGRQFVDVQPIVDYFEPLQDWLEATNQANGDSPGWDIDWMPEGDVHLVISLLFFPLMFVF</sequence>
<comment type="cofactor">
    <cofactor evidence="8">
        <name>Zn(2+)</name>
        <dbReference type="ChEBI" id="CHEBI:29105"/>
    </cofactor>
    <text evidence="8">Binds 2 Zn(2+) ions per subunit.</text>
</comment>
<keyword evidence="8" id="KW-0862">Zinc</keyword>
<evidence type="ECO:0000256" key="5">
    <source>
        <dbReference type="PIRSR" id="PIRSR601548-2"/>
    </source>
</evidence>
<keyword evidence="8" id="KW-0121">Carboxypeptidase</keyword>
<evidence type="ECO:0000256" key="1">
    <source>
        <dbReference type="ARBA" id="ARBA00008139"/>
    </source>
</evidence>
<evidence type="ECO:0000256" key="8">
    <source>
        <dbReference type="RuleBase" id="RU361144"/>
    </source>
</evidence>
<protein>
    <recommendedName>
        <fullName evidence="8">Angiotensin-converting enzyme</fullName>
        <ecNumber evidence="8">3.4.-.-</ecNumber>
    </recommendedName>
</protein>
<evidence type="ECO:0000256" key="4">
    <source>
        <dbReference type="ARBA" id="ARBA00023180"/>
    </source>
</evidence>
<dbReference type="GO" id="GO:0008241">
    <property type="term" value="F:peptidyl-dipeptidase activity"/>
    <property type="evidence" value="ECO:0007669"/>
    <property type="project" value="InterPro"/>
</dbReference>
<dbReference type="PANTHER" id="PTHR10514">
    <property type="entry name" value="ANGIOTENSIN-CONVERTING ENZYME"/>
    <property type="match status" value="1"/>
</dbReference>
<dbReference type="PANTHER" id="PTHR10514:SF27">
    <property type="entry name" value="ANGIOTENSIN-CONVERTING ENZYME"/>
    <property type="match status" value="1"/>
</dbReference>
<reference evidence="9 10" key="1">
    <citation type="journal article" date="2017" name="PLoS Biol.">
        <title>The sea cucumber genome provides insights into morphological evolution and visceral regeneration.</title>
        <authorList>
            <person name="Zhang X."/>
            <person name="Sun L."/>
            <person name="Yuan J."/>
            <person name="Sun Y."/>
            <person name="Gao Y."/>
            <person name="Zhang L."/>
            <person name="Li S."/>
            <person name="Dai H."/>
            <person name="Hamel J.F."/>
            <person name="Liu C."/>
            <person name="Yu Y."/>
            <person name="Liu S."/>
            <person name="Lin W."/>
            <person name="Guo K."/>
            <person name="Jin S."/>
            <person name="Xu P."/>
            <person name="Storey K.B."/>
            <person name="Huan P."/>
            <person name="Zhang T."/>
            <person name="Zhou Y."/>
            <person name="Zhang J."/>
            <person name="Lin C."/>
            <person name="Li X."/>
            <person name="Xing L."/>
            <person name="Huo D."/>
            <person name="Sun M."/>
            <person name="Wang L."/>
            <person name="Mercier A."/>
            <person name="Li F."/>
            <person name="Yang H."/>
            <person name="Xiang J."/>
        </authorList>
    </citation>
    <scope>NUCLEOTIDE SEQUENCE [LARGE SCALE GENOMIC DNA]</scope>
    <source>
        <strain evidence="9">Shaxun</strain>
        <tissue evidence="9">Muscle</tissue>
    </source>
</reference>
<dbReference type="SUPFAM" id="SSF55486">
    <property type="entry name" value="Metalloproteases ('zincins'), catalytic domain"/>
    <property type="match status" value="1"/>
</dbReference>
<evidence type="ECO:0000256" key="6">
    <source>
        <dbReference type="PIRSR" id="PIRSR601548-4"/>
    </source>
</evidence>
<keyword evidence="8" id="KW-0378">Hydrolase</keyword>
<dbReference type="PROSITE" id="PS52011">
    <property type="entry name" value="PEPTIDASE_M2"/>
    <property type="match status" value="1"/>
</dbReference>
<comment type="caution">
    <text evidence="9">The sequence shown here is derived from an EMBL/GenBank/DDBJ whole genome shotgun (WGS) entry which is preliminary data.</text>
</comment>
<comment type="similarity">
    <text evidence="1 7 8">Belongs to the peptidase M2 family.</text>
</comment>
<dbReference type="AlphaFoldDB" id="A0A2G8KIE4"/>
<feature type="binding site" evidence="5">
    <location>
        <position position="150"/>
    </location>
    <ligand>
        <name>chloride</name>
        <dbReference type="ChEBI" id="CHEBI:17996"/>
        <label>1</label>
    </ligand>
</feature>
<keyword evidence="4 8" id="KW-0325">Glycoprotein</keyword>
<gene>
    <name evidence="9" type="ORF">BSL78_15353</name>
</gene>
<evidence type="ECO:0000256" key="3">
    <source>
        <dbReference type="ARBA" id="ARBA00023157"/>
    </source>
</evidence>
<keyword evidence="10" id="KW-1185">Reference proteome</keyword>
<keyword evidence="8" id="KW-0479">Metal-binding</keyword>
<dbReference type="GO" id="GO:0046872">
    <property type="term" value="F:metal ion binding"/>
    <property type="evidence" value="ECO:0007669"/>
    <property type="project" value="UniProtKB-KW"/>
</dbReference>
<dbReference type="GO" id="GO:0004180">
    <property type="term" value="F:carboxypeptidase activity"/>
    <property type="evidence" value="ECO:0007669"/>
    <property type="project" value="UniProtKB-KW"/>
</dbReference>
<dbReference type="STRING" id="307972.A0A2G8KIE4"/>
<keyword evidence="2" id="KW-0732">Signal</keyword>
<dbReference type="EMBL" id="MRZV01000559">
    <property type="protein sequence ID" value="PIK47774.1"/>
    <property type="molecule type" value="Genomic_DNA"/>
</dbReference>
<accession>A0A2G8KIE4</accession>
<dbReference type="OrthoDB" id="6414031at2759"/>
<feature type="disulfide bond" evidence="6">
    <location>
        <begin position="166"/>
        <end position="178"/>
    </location>
</feature>
<dbReference type="GO" id="GO:0016020">
    <property type="term" value="C:membrane"/>
    <property type="evidence" value="ECO:0007669"/>
    <property type="project" value="InterPro"/>
</dbReference>
<dbReference type="Proteomes" id="UP000230750">
    <property type="component" value="Unassembled WGS sequence"/>
</dbReference>
<keyword evidence="3 6" id="KW-1015">Disulfide bond</keyword>
<evidence type="ECO:0000256" key="7">
    <source>
        <dbReference type="PROSITE-ProRule" id="PRU01355"/>
    </source>
</evidence>
<evidence type="ECO:0000256" key="2">
    <source>
        <dbReference type="ARBA" id="ARBA00022729"/>
    </source>
</evidence>